<evidence type="ECO:0000256" key="1">
    <source>
        <dbReference type="SAM" id="Phobius"/>
    </source>
</evidence>
<dbReference type="AlphaFoldDB" id="A0ABD3HCM6"/>
<sequence>MGRAIGVLWAAVPLIVVSCECCGGTLNDDRSASPENSRFRGLNFIFVIMRTHRLRFTYVEHFLPVKFLIVAYVSETFFAVVLWITKVYFSFLGDENGENQSGLHSYGCRSYGKRKVRALPANLSAEIHSGRLLNVGLIKLQKYIVNVISSTNYAQFILTDLFHSVDCGP</sequence>
<keyword evidence="2" id="KW-0732">Signal</keyword>
<dbReference type="EMBL" id="JBJQOH010000004">
    <property type="protein sequence ID" value="KAL3689123.1"/>
    <property type="molecule type" value="Genomic_DNA"/>
</dbReference>
<feature type="chain" id="PRO_5044809189" description="Secreted protein" evidence="2">
    <location>
        <begin position="20"/>
        <end position="169"/>
    </location>
</feature>
<organism evidence="3 4">
    <name type="scientific">Riccia sorocarpa</name>
    <dbReference type="NCBI Taxonomy" id="122646"/>
    <lineage>
        <taxon>Eukaryota</taxon>
        <taxon>Viridiplantae</taxon>
        <taxon>Streptophyta</taxon>
        <taxon>Embryophyta</taxon>
        <taxon>Marchantiophyta</taxon>
        <taxon>Marchantiopsida</taxon>
        <taxon>Marchantiidae</taxon>
        <taxon>Marchantiales</taxon>
        <taxon>Ricciaceae</taxon>
        <taxon>Riccia</taxon>
    </lineage>
</organism>
<dbReference type="PROSITE" id="PS51257">
    <property type="entry name" value="PROKAR_LIPOPROTEIN"/>
    <property type="match status" value="1"/>
</dbReference>
<feature type="transmembrane region" description="Helical" evidence="1">
    <location>
        <begin position="63"/>
        <end position="84"/>
    </location>
</feature>
<keyword evidence="4" id="KW-1185">Reference proteome</keyword>
<comment type="caution">
    <text evidence="3">The sequence shown here is derived from an EMBL/GenBank/DDBJ whole genome shotgun (WGS) entry which is preliminary data.</text>
</comment>
<keyword evidence="1" id="KW-0812">Transmembrane</keyword>
<accession>A0ABD3HCM6</accession>
<name>A0ABD3HCM6_9MARC</name>
<keyword evidence="1" id="KW-1133">Transmembrane helix</keyword>
<evidence type="ECO:0008006" key="5">
    <source>
        <dbReference type="Google" id="ProtNLM"/>
    </source>
</evidence>
<keyword evidence="1" id="KW-0472">Membrane</keyword>
<evidence type="ECO:0000256" key="2">
    <source>
        <dbReference type="SAM" id="SignalP"/>
    </source>
</evidence>
<feature type="signal peptide" evidence="2">
    <location>
        <begin position="1"/>
        <end position="19"/>
    </location>
</feature>
<evidence type="ECO:0000313" key="4">
    <source>
        <dbReference type="Proteomes" id="UP001633002"/>
    </source>
</evidence>
<dbReference type="Proteomes" id="UP001633002">
    <property type="component" value="Unassembled WGS sequence"/>
</dbReference>
<evidence type="ECO:0000313" key="3">
    <source>
        <dbReference type="EMBL" id="KAL3689123.1"/>
    </source>
</evidence>
<protein>
    <recommendedName>
        <fullName evidence="5">Secreted protein</fullName>
    </recommendedName>
</protein>
<reference evidence="3 4" key="1">
    <citation type="submission" date="2024-09" db="EMBL/GenBank/DDBJ databases">
        <title>Chromosome-scale assembly of Riccia sorocarpa.</title>
        <authorList>
            <person name="Paukszto L."/>
        </authorList>
    </citation>
    <scope>NUCLEOTIDE SEQUENCE [LARGE SCALE GENOMIC DNA]</scope>
    <source>
        <strain evidence="3">LP-2024</strain>
        <tissue evidence="3">Aerial parts of the thallus</tissue>
    </source>
</reference>
<gene>
    <name evidence="3" type="ORF">R1sor_015432</name>
</gene>
<proteinExistence type="predicted"/>